<feature type="non-terminal residue" evidence="1">
    <location>
        <position position="94"/>
    </location>
</feature>
<evidence type="ECO:0000313" key="2">
    <source>
        <dbReference type="Proteomes" id="UP000789901"/>
    </source>
</evidence>
<keyword evidence="2" id="KW-1185">Reference proteome</keyword>
<evidence type="ECO:0000313" key="1">
    <source>
        <dbReference type="EMBL" id="CAG8854744.1"/>
    </source>
</evidence>
<organism evidence="1 2">
    <name type="scientific">Gigaspora margarita</name>
    <dbReference type="NCBI Taxonomy" id="4874"/>
    <lineage>
        <taxon>Eukaryota</taxon>
        <taxon>Fungi</taxon>
        <taxon>Fungi incertae sedis</taxon>
        <taxon>Mucoromycota</taxon>
        <taxon>Glomeromycotina</taxon>
        <taxon>Glomeromycetes</taxon>
        <taxon>Diversisporales</taxon>
        <taxon>Gigasporaceae</taxon>
        <taxon>Gigaspora</taxon>
    </lineage>
</organism>
<sequence>QVSRYSYWELEAAKIHLLCEWIVSKKRNDITTEMSQNIRINFITLNKQDYNEELEELHIDDSKITQEVTDAIGTGVQRNIKDILTFFIPYLKDK</sequence>
<gene>
    <name evidence="1" type="ORF">GMARGA_LOCUS43565</name>
</gene>
<proteinExistence type="predicted"/>
<protein>
    <submittedName>
        <fullName evidence="1">35034_t:CDS:1</fullName>
    </submittedName>
</protein>
<reference evidence="1 2" key="1">
    <citation type="submission" date="2021-06" db="EMBL/GenBank/DDBJ databases">
        <authorList>
            <person name="Kallberg Y."/>
            <person name="Tangrot J."/>
            <person name="Rosling A."/>
        </authorList>
    </citation>
    <scope>NUCLEOTIDE SEQUENCE [LARGE SCALE GENOMIC DNA]</scope>
    <source>
        <strain evidence="1 2">120-4 pot B 10/14</strain>
    </source>
</reference>
<dbReference type="EMBL" id="CAJVQB010141888">
    <property type="protein sequence ID" value="CAG8854744.1"/>
    <property type="molecule type" value="Genomic_DNA"/>
</dbReference>
<dbReference type="Proteomes" id="UP000789901">
    <property type="component" value="Unassembled WGS sequence"/>
</dbReference>
<comment type="caution">
    <text evidence="1">The sequence shown here is derived from an EMBL/GenBank/DDBJ whole genome shotgun (WGS) entry which is preliminary data.</text>
</comment>
<name>A0ABN7XLB1_GIGMA</name>
<accession>A0ABN7XLB1</accession>
<feature type="non-terminal residue" evidence="1">
    <location>
        <position position="1"/>
    </location>
</feature>